<feature type="domain" description="Cystatin" evidence="2">
    <location>
        <begin position="109"/>
        <end position="161"/>
    </location>
</feature>
<feature type="chain" id="PRO_5018585891" description="Cystatin domain-containing protein" evidence="1">
    <location>
        <begin position="22"/>
        <end position="175"/>
    </location>
</feature>
<accession>A0A212CAN1</accession>
<proteinExistence type="predicted"/>
<feature type="signal peptide" evidence="1">
    <location>
        <begin position="1"/>
        <end position="21"/>
    </location>
</feature>
<sequence>MGAGRWGNPLLLLAALVLVLGRHQQWPGFQDSESPKNVNATLAFLLENYNNNSNDSYLFGVDRLLRSQVQDERETGKKPPVAAAVEQVQSKDWASHIPGGDQGALGILQQLTTGVEYLITVKLSRTKCKRNSTKKRSCPIQTKKNLKKSFICDFLVYTLPWMNHYQLWNNSCLDE</sequence>
<evidence type="ECO:0000313" key="4">
    <source>
        <dbReference type="Proteomes" id="UP000242450"/>
    </source>
</evidence>
<evidence type="ECO:0000313" key="3">
    <source>
        <dbReference type="EMBL" id="OWK03045.1"/>
    </source>
</evidence>
<evidence type="ECO:0000259" key="2">
    <source>
        <dbReference type="Pfam" id="PF00031"/>
    </source>
</evidence>
<gene>
    <name evidence="3" type="ORF">Celaphus_00007603</name>
</gene>
<protein>
    <recommendedName>
        <fullName evidence="2">Cystatin domain-containing protein</fullName>
    </recommendedName>
</protein>
<dbReference type="OrthoDB" id="1908104at2759"/>
<dbReference type="InterPro" id="IPR000010">
    <property type="entry name" value="Cystatin_dom"/>
</dbReference>
<keyword evidence="1" id="KW-0732">Signal</keyword>
<dbReference type="Proteomes" id="UP000242450">
    <property type="component" value="Chromosome 23"/>
</dbReference>
<dbReference type="Gene3D" id="3.10.450.10">
    <property type="match status" value="1"/>
</dbReference>
<dbReference type="PANTHER" id="PTHR47887">
    <property type="entry name" value="CYSTATIN-LIKE 1"/>
    <property type="match status" value="1"/>
</dbReference>
<dbReference type="SUPFAM" id="SSF54403">
    <property type="entry name" value="Cystatin/monellin"/>
    <property type="match status" value="1"/>
</dbReference>
<dbReference type="InterPro" id="IPR046350">
    <property type="entry name" value="Cystatin_sf"/>
</dbReference>
<name>A0A212CAN1_CEREH</name>
<dbReference type="Pfam" id="PF00031">
    <property type="entry name" value="Cystatin"/>
    <property type="match status" value="1"/>
</dbReference>
<keyword evidence="4" id="KW-1185">Reference proteome</keyword>
<dbReference type="AlphaFoldDB" id="A0A212CAN1"/>
<organism evidence="3 4">
    <name type="scientific">Cervus elaphus hippelaphus</name>
    <name type="common">European red deer</name>
    <dbReference type="NCBI Taxonomy" id="46360"/>
    <lineage>
        <taxon>Eukaryota</taxon>
        <taxon>Metazoa</taxon>
        <taxon>Chordata</taxon>
        <taxon>Craniata</taxon>
        <taxon>Vertebrata</taxon>
        <taxon>Euteleostomi</taxon>
        <taxon>Mammalia</taxon>
        <taxon>Eutheria</taxon>
        <taxon>Laurasiatheria</taxon>
        <taxon>Artiodactyla</taxon>
        <taxon>Ruminantia</taxon>
        <taxon>Pecora</taxon>
        <taxon>Cervidae</taxon>
        <taxon>Cervinae</taxon>
        <taxon>Cervus</taxon>
    </lineage>
</organism>
<reference evidence="3 4" key="1">
    <citation type="journal article" date="2018" name="Mol. Genet. Genomics">
        <title>The red deer Cervus elaphus genome CerEla1.0: sequencing, annotating, genes, and chromosomes.</title>
        <authorList>
            <person name="Bana N.A."/>
            <person name="Nyiri A."/>
            <person name="Nagy J."/>
            <person name="Frank K."/>
            <person name="Nagy T."/>
            <person name="Steger V."/>
            <person name="Schiller M."/>
            <person name="Lakatos P."/>
            <person name="Sugar L."/>
            <person name="Horn P."/>
            <person name="Barta E."/>
            <person name="Orosz L."/>
        </authorList>
    </citation>
    <scope>NUCLEOTIDE SEQUENCE [LARGE SCALE GENOMIC DNA]</scope>
    <source>
        <strain evidence="3">Hungarian</strain>
    </source>
</reference>
<dbReference type="InterPro" id="IPR042921">
    <property type="entry name" value="CSTL1"/>
</dbReference>
<evidence type="ECO:0000256" key="1">
    <source>
        <dbReference type="SAM" id="SignalP"/>
    </source>
</evidence>
<dbReference type="GO" id="GO:0004869">
    <property type="term" value="F:cysteine-type endopeptidase inhibitor activity"/>
    <property type="evidence" value="ECO:0007669"/>
    <property type="project" value="InterPro"/>
</dbReference>
<dbReference type="CDD" id="cd00042">
    <property type="entry name" value="CY"/>
    <property type="match status" value="1"/>
</dbReference>
<dbReference type="PANTHER" id="PTHR47887:SF1">
    <property type="entry name" value="CYSTATIN-LIKE 1"/>
    <property type="match status" value="1"/>
</dbReference>
<comment type="caution">
    <text evidence="3">The sequence shown here is derived from an EMBL/GenBank/DDBJ whole genome shotgun (WGS) entry which is preliminary data.</text>
</comment>
<dbReference type="EMBL" id="MKHE01000023">
    <property type="protein sequence ID" value="OWK03045.1"/>
    <property type="molecule type" value="Genomic_DNA"/>
</dbReference>